<reference evidence="2" key="1">
    <citation type="journal article" date="2015" name="Nature">
        <title>Complex archaea that bridge the gap between prokaryotes and eukaryotes.</title>
        <authorList>
            <person name="Spang A."/>
            <person name="Saw J.H."/>
            <person name="Jorgensen S.L."/>
            <person name="Zaremba-Niedzwiedzka K."/>
            <person name="Martijn J."/>
            <person name="Lind A.E."/>
            <person name="van Eijk R."/>
            <person name="Schleper C."/>
            <person name="Guy L."/>
            <person name="Ettema T.J."/>
        </authorList>
    </citation>
    <scope>NUCLEOTIDE SEQUENCE</scope>
</reference>
<dbReference type="SMART" id="SM00060">
    <property type="entry name" value="FN3"/>
    <property type="match status" value="1"/>
</dbReference>
<dbReference type="InterPro" id="IPR036116">
    <property type="entry name" value="FN3_sf"/>
</dbReference>
<evidence type="ECO:0000313" key="2">
    <source>
        <dbReference type="EMBL" id="KKL09622.1"/>
    </source>
</evidence>
<dbReference type="InterPro" id="IPR013783">
    <property type="entry name" value="Ig-like_fold"/>
</dbReference>
<feature type="non-terminal residue" evidence="2">
    <location>
        <position position="1"/>
    </location>
</feature>
<accession>A0A0F9B736</accession>
<dbReference type="PROSITE" id="PS50853">
    <property type="entry name" value="FN3"/>
    <property type="match status" value="1"/>
</dbReference>
<organism evidence="2">
    <name type="scientific">marine sediment metagenome</name>
    <dbReference type="NCBI Taxonomy" id="412755"/>
    <lineage>
        <taxon>unclassified sequences</taxon>
        <taxon>metagenomes</taxon>
        <taxon>ecological metagenomes</taxon>
    </lineage>
</organism>
<gene>
    <name evidence="2" type="ORF">LCGC14_2564020</name>
</gene>
<dbReference type="InterPro" id="IPR003961">
    <property type="entry name" value="FN3_dom"/>
</dbReference>
<proteinExistence type="predicted"/>
<dbReference type="Gene3D" id="2.60.40.10">
    <property type="entry name" value="Immunoglobulins"/>
    <property type="match status" value="1"/>
</dbReference>
<feature type="domain" description="Fibronectin type-III" evidence="1">
    <location>
        <begin position="50"/>
        <end position="138"/>
    </location>
</feature>
<name>A0A0F9B736_9ZZZZ</name>
<comment type="caution">
    <text evidence="2">The sequence shown here is derived from an EMBL/GenBank/DDBJ whole genome shotgun (WGS) entry which is preliminary data.</text>
</comment>
<protein>
    <recommendedName>
        <fullName evidence="1">Fibronectin type-III domain-containing protein</fullName>
    </recommendedName>
</protein>
<dbReference type="CDD" id="cd00063">
    <property type="entry name" value="FN3"/>
    <property type="match status" value="1"/>
</dbReference>
<evidence type="ECO:0000259" key="1">
    <source>
        <dbReference type="PROSITE" id="PS50853"/>
    </source>
</evidence>
<sequence>GRIAVHYQLYNGTVVNKTEESYGASVNGGVVGPHTYFVLNQEQASIWPLAPTRLSALPLAFDRVKLVWLNLAGDSIAGFKIYRNGVEVAATTDTDYTDIGLDPGTLYRYQVRAYSSTGELTDFSNTTYATTFSYTYPGLDEATIYADEDTLGSLNNIYKSYSTQDNYYPEDVYVTEYTYTDSAGSSTSYSKSSGNELKAGQDQDNFSCCGGAGSQSWWKTWNWRSYLKYNISDALSKSSNDIVSANLVFAPISGSANVDLYKSASMEPQNDSAQALWQKGVSDLIFNIGAGSETTKIDVTDRIKAAVDNNDGSLFYQLKGSGSSYKTFASSDHSNVIMRPRLIIIYKELSNADPSAPTVSVESGVLKAGVENSDTDIKHKRSFFKFDLSGINKPMVNATLYLDYVGKDATQLDESEVKVDHIIDFATLGAEDWDE</sequence>
<dbReference type="SUPFAM" id="SSF49265">
    <property type="entry name" value="Fibronectin type III"/>
    <property type="match status" value="1"/>
</dbReference>
<dbReference type="EMBL" id="LAZR01042399">
    <property type="protein sequence ID" value="KKL09622.1"/>
    <property type="molecule type" value="Genomic_DNA"/>
</dbReference>
<dbReference type="AlphaFoldDB" id="A0A0F9B736"/>